<evidence type="ECO:0000256" key="7">
    <source>
        <dbReference type="ARBA" id="ARBA00022801"/>
    </source>
</evidence>
<gene>
    <name evidence="14" type="primary">TDP2_1</name>
    <name evidence="14" type="ORF">E2C01_007715</name>
</gene>
<evidence type="ECO:0000256" key="10">
    <source>
        <dbReference type="ARBA" id="ARBA00023242"/>
    </source>
</evidence>
<dbReference type="GO" id="GO:0016605">
    <property type="term" value="C:PML body"/>
    <property type="evidence" value="ECO:0007669"/>
    <property type="project" value="UniProtKB-SubCell"/>
</dbReference>
<organism evidence="14 15">
    <name type="scientific">Portunus trituberculatus</name>
    <name type="common">Swimming crab</name>
    <name type="synonym">Neptunus trituberculatus</name>
    <dbReference type="NCBI Taxonomy" id="210409"/>
    <lineage>
        <taxon>Eukaryota</taxon>
        <taxon>Metazoa</taxon>
        <taxon>Ecdysozoa</taxon>
        <taxon>Arthropoda</taxon>
        <taxon>Crustacea</taxon>
        <taxon>Multicrustacea</taxon>
        <taxon>Malacostraca</taxon>
        <taxon>Eumalacostraca</taxon>
        <taxon>Eucarida</taxon>
        <taxon>Decapoda</taxon>
        <taxon>Pleocyemata</taxon>
        <taxon>Brachyura</taxon>
        <taxon>Eubrachyura</taxon>
        <taxon>Portunoidea</taxon>
        <taxon>Portunidae</taxon>
        <taxon>Portuninae</taxon>
        <taxon>Portunus</taxon>
    </lineage>
</organism>
<keyword evidence="4" id="KW-0540">Nuclease</keyword>
<evidence type="ECO:0000256" key="9">
    <source>
        <dbReference type="ARBA" id="ARBA00023204"/>
    </source>
</evidence>
<evidence type="ECO:0000259" key="13">
    <source>
        <dbReference type="Pfam" id="PF22566"/>
    </source>
</evidence>
<sequence>MERQQKPREEIHLSSDSDNDDNVPDVATCQKRVEQFASLTNTDEACAQFYLQDRQWDLESDRHQITENNYEYATADSLKESAQCVQQVSGSEAETWGCLFRSVNAFFEAKSGGIKVLQDGDEPEVVVTFDSKLVSVLEEGVMTEEAPKKFCFMTWNIDGLDEKNLKKRTKAVATIIDREKADIVFLQEAIPNTFSYLEQLLPQFLFIPGGVDNYFTLTLLRRTTVHFDSQSLEPFANTRMGRNLLCVELSESATSKSKFGPQHGQNFHSLEGYTRLCSRQQKKTLALSQYWRMYSDS</sequence>
<dbReference type="GO" id="GO:0005737">
    <property type="term" value="C:cytoplasm"/>
    <property type="evidence" value="ECO:0007669"/>
    <property type="project" value="TreeGrafter"/>
</dbReference>
<dbReference type="PANTHER" id="PTHR15822">
    <property type="entry name" value="TRAF AND TNF RECEPTOR-ASSOCIATED PROTEIN"/>
    <property type="match status" value="1"/>
</dbReference>
<evidence type="ECO:0000256" key="8">
    <source>
        <dbReference type="ARBA" id="ARBA00022842"/>
    </source>
</evidence>
<feature type="domain" description="Endonuclease/exonuclease/phosphatase" evidence="12">
    <location>
        <begin position="153"/>
        <end position="247"/>
    </location>
</feature>
<proteinExistence type="predicted"/>
<dbReference type="GO" id="GO:0004518">
    <property type="term" value="F:nuclease activity"/>
    <property type="evidence" value="ECO:0007669"/>
    <property type="project" value="UniProtKB-KW"/>
</dbReference>
<dbReference type="InterPro" id="IPR036691">
    <property type="entry name" value="Endo/exonu/phosph_ase_sf"/>
</dbReference>
<reference evidence="14 15" key="1">
    <citation type="submission" date="2019-05" db="EMBL/GenBank/DDBJ databases">
        <title>Another draft genome of Portunus trituberculatus and its Hox gene families provides insights of decapod evolution.</title>
        <authorList>
            <person name="Jeong J.-H."/>
            <person name="Song I."/>
            <person name="Kim S."/>
            <person name="Choi T."/>
            <person name="Kim D."/>
            <person name="Ryu S."/>
            <person name="Kim W."/>
        </authorList>
    </citation>
    <scope>NUCLEOTIDE SEQUENCE [LARGE SCALE GENOMIC DNA]</scope>
    <source>
        <tissue evidence="14">Muscle</tissue>
    </source>
</reference>
<feature type="region of interest" description="Disordered" evidence="11">
    <location>
        <begin position="1"/>
        <end position="24"/>
    </location>
</feature>
<dbReference type="GO" id="GO:0070260">
    <property type="term" value="F:5'-tyrosyl-DNA phosphodiesterase activity"/>
    <property type="evidence" value="ECO:0007669"/>
    <property type="project" value="TreeGrafter"/>
</dbReference>
<evidence type="ECO:0000256" key="4">
    <source>
        <dbReference type="ARBA" id="ARBA00022722"/>
    </source>
</evidence>
<dbReference type="GO" id="GO:0046872">
    <property type="term" value="F:metal ion binding"/>
    <property type="evidence" value="ECO:0007669"/>
    <property type="project" value="UniProtKB-KW"/>
</dbReference>
<dbReference type="Pfam" id="PF03372">
    <property type="entry name" value="Exo_endo_phos"/>
    <property type="match status" value="1"/>
</dbReference>
<keyword evidence="9" id="KW-0234">DNA repair</keyword>
<evidence type="ECO:0000256" key="2">
    <source>
        <dbReference type="ARBA" id="ARBA00001946"/>
    </source>
</evidence>
<evidence type="ECO:0000256" key="1">
    <source>
        <dbReference type="ARBA" id="ARBA00001936"/>
    </source>
</evidence>
<keyword evidence="10" id="KW-0539">Nucleus</keyword>
<evidence type="ECO:0000313" key="14">
    <source>
        <dbReference type="EMBL" id="MPC14935.1"/>
    </source>
</evidence>
<keyword evidence="8" id="KW-0460">Magnesium</keyword>
<dbReference type="InterPro" id="IPR051547">
    <property type="entry name" value="TDP2-like"/>
</dbReference>
<keyword evidence="5" id="KW-0479">Metal-binding</keyword>
<feature type="compositionally biased region" description="Basic and acidic residues" evidence="11">
    <location>
        <begin position="1"/>
        <end position="15"/>
    </location>
</feature>
<evidence type="ECO:0000256" key="6">
    <source>
        <dbReference type="ARBA" id="ARBA00022763"/>
    </source>
</evidence>
<comment type="subcellular location">
    <subcellularLocation>
        <location evidence="3">Nucleus</location>
        <location evidence="3">PML body</location>
    </subcellularLocation>
</comment>
<evidence type="ECO:0000259" key="12">
    <source>
        <dbReference type="Pfam" id="PF03372"/>
    </source>
</evidence>
<dbReference type="Pfam" id="PF22566">
    <property type="entry name" value="UBA_8"/>
    <property type="match status" value="1"/>
</dbReference>
<dbReference type="EMBL" id="VSRR010000389">
    <property type="protein sequence ID" value="MPC14935.1"/>
    <property type="molecule type" value="Genomic_DNA"/>
</dbReference>
<dbReference type="PANTHER" id="PTHR15822:SF4">
    <property type="entry name" value="TYROSYL-DNA PHOSPHODIESTERASE 2"/>
    <property type="match status" value="1"/>
</dbReference>
<dbReference type="Gene3D" id="3.60.10.10">
    <property type="entry name" value="Endonuclease/exonuclease/phosphatase"/>
    <property type="match status" value="1"/>
</dbReference>
<keyword evidence="6" id="KW-0227">DNA damage</keyword>
<dbReference type="AlphaFoldDB" id="A0A5B7D0V1"/>
<name>A0A5B7D0V1_PORTR</name>
<feature type="domain" description="UBA-like" evidence="13">
    <location>
        <begin position="29"/>
        <end position="59"/>
    </location>
</feature>
<dbReference type="Proteomes" id="UP000324222">
    <property type="component" value="Unassembled WGS sequence"/>
</dbReference>
<dbReference type="InterPro" id="IPR054109">
    <property type="entry name" value="UBA_8"/>
</dbReference>
<comment type="cofactor">
    <cofactor evidence="2">
        <name>Mg(2+)</name>
        <dbReference type="ChEBI" id="CHEBI:18420"/>
    </cofactor>
</comment>
<evidence type="ECO:0000256" key="5">
    <source>
        <dbReference type="ARBA" id="ARBA00022723"/>
    </source>
</evidence>
<keyword evidence="15" id="KW-1185">Reference proteome</keyword>
<dbReference type="GO" id="GO:0006302">
    <property type="term" value="P:double-strand break repair"/>
    <property type="evidence" value="ECO:0007669"/>
    <property type="project" value="TreeGrafter"/>
</dbReference>
<dbReference type="GO" id="GO:0003697">
    <property type="term" value="F:single-stranded DNA binding"/>
    <property type="evidence" value="ECO:0007669"/>
    <property type="project" value="TreeGrafter"/>
</dbReference>
<protein>
    <submittedName>
        <fullName evidence="14">Tyrosyl-DNA phosphodiesterase 2</fullName>
    </submittedName>
</protein>
<evidence type="ECO:0000256" key="11">
    <source>
        <dbReference type="SAM" id="MobiDB-lite"/>
    </source>
</evidence>
<comment type="cofactor">
    <cofactor evidence="1">
        <name>Mn(2+)</name>
        <dbReference type="ChEBI" id="CHEBI:29035"/>
    </cofactor>
</comment>
<dbReference type="SUPFAM" id="SSF56219">
    <property type="entry name" value="DNase I-like"/>
    <property type="match status" value="1"/>
</dbReference>
<evidence type="ECO:0000313" key="15">
    <source>
        <dbReference type="Proteomes" id="UP000324222"/>
    </source>
</evidence>
<dbReference type="Gene3D" id="1.10.8.10">
    <property type="entry name" value="DNA helicase RuvA subunit, C-terminal domain"/>
    <property type="match status" value="1"/>
</dbReference>
<evidence type="ECO:0000256" key="3">
    <source>
        <dbReference type="ARBA" id="ARBA00004322"/>
    </source>
</evidence>
<keyword evidence="7" id="KW-0378">Hydrolase</keyword>
<accession>A0A5B7D0V1</accession>
<dbReference type="InterPro" id="IPR005135">
    <property type="entry name" value="Endo/exonuclease/phosphatase"/>
</dbReference>
<comment type="caution">
    <text evidence="14">The sequence shown here is derived from an EMBL/GenBank/DDBJ whole genome shotgun (WGS) entry which is preliminary data.</text>
</comment>